<dbReference type="PROSITE" id="PS00868">
    <property type="entry name" value="CYS_MET_METAB_PP"/>
    <property type="match status" value="1"/>
</dbReference>
<sequence>MWSDAMSGDPARIKVMSGECAWVGLGLLSVRDQASGRLASGTQYLRHSFCVHPQQQLLFAQSRSRECFRGRVRSCAKLSMDAKPANAQNNEPASPRSSNSGYEGELEQYGMATKLIKGGHAPHLWTTDEYGRSVVNPPVYHASTVTFPTMKALRYASSDWPFTGLWYGRHGQPTSWALEEAFAVIEGGHNACAVGSGVAAANASILAFVEAGDHVLMTDAVYDPTRSFCDKFLKRFGVDVTYYSPATPVDNLRSLFKPGKTKVLFCESPASLSFEVQDLPALCELAHELGAKVIVDNTYGPTLYQPLALGADVSYNAATKYIGGHSDIMLGLIACTEQTYRPVKLSVAMLGCPPGPDDCYLALRGLRTLGVRLRQHEKNALEVANWLETRPEVARVIHPGLQSHPQHELFKRDFSGSNGLFTFQLKAEFAQDAVDRFIDGLALFSIGFSWGGFESLIMPCNINSARSVDTFQYDDHTYGKTLRLHIGLEDTADLIKDLTAAFERLKDGRKPYLAVSCPKSLLFPLHSSSPFSTLARCSLVSSTALGVRLHACCASRHIVLAYGIRCIKIGRQLAHAHAQPHNALHFDCIDRKDAVLHVAEHHLHGVRFWISRRETQTRKRTASLCWLVRIRHLLLAVFLIHVATCTDRLACIADSTTGRTHCPLLTLTLALKTLPSVLLRPLVLASSMAFAGRRSKRSRRRQVLTLVL</sequence>
<evidence type="ECO:0000256" key="6">
    <source>
        <dbReference type="ARBA" id="ARBA00047517"/>
    </source>
</evidence>
<comment type="similarity">
    <text evidence="2">Belongs to the trans-sulfuration enzymes family.</text>
</comment>
<comment type="caution">
    <text evidence="9">The sequence shown here is derived from an EMBL/GenBank/DDBJ whole genome shotgun (WGS) entry which is preliminary data.</text>
</comment>
<accession>A0A5J4Z805</accession>
<comment type="pathway">
    <text evidence="5">Amino-acid biosynthesis; L-methionine biosynthesis via de novo pathway; L-homocysteine from L-cystathionine: step 1/1.</text>
</comment>
<keyword evidence="10" id="KW-1185">Reference proteome</keyword>
<dbReference type="Pfam" id="PF01053">
    <property type="entry name" value="Cys_Met_Meta_PP"/>
    <property type="match status" value="1"/>
</dbReference>
<evidence type="ECO:0000256" key="8">
    <source>
        <dbReference type="SAM" id="MobiDB-lite"/>
    </source>
</evidence>
<dbReference type="OrthoDB" id="1679at2759"/>
<dbReference type="FunFam" id="3.40.640.10:FF:000046">
    <property type="entry name" value="Cystathionine gamma-lyase"/>
    <property type="match status" value="1"/>
</dbReference>
<dbReference type="Proteomes" id="UP000324585">
    <property type="component" value="Unassembled WGS sequence"/>
</dbReference>
<dbReference type="InterPro" id="IPR000277">
    <property type="entry name" value="Cys/Met-Metab_PyrdxlP-dep_enz"/>
</dbReference>
<dbReference type="Gene3D" id="3.90.1150.10">
    <property type="entry name" value="Aspartate Aminotransferase, domain 1"/>
    <property type="match status" value="1"/>
</dbReference>
<reference evidence="10" key="1">
    <citation type="journal article" date="2019" name="Nat. Commun.">
        <title>Expansion of phycobilisome linker gene families in mesophilic red algae.</title>
        <authorList>
            <person name="Lee J."/>
            <person name="Kim D."/>
            <person name="Bhattacharya D."/>
            <person name="Yoon H.S."/>
        </authorList>
    </citation>
    <scope>NUCLEOTIDE SEQUENCE [LARGE SCALE GENOMIC DNA]</scope>
    <source>
        <strain evidence="10">CCMP 1328</strain>
    </source>
</reference>
<dbReference type="InterPro" id="IPR015424">
    <property type="entry name" value="PyrdxlP-dep_Trfase"/>
</dbReference>
<proteinExistence type="inferred from homology"/>
<comment type="catalytic activity">
    <reaction evidence="6">
        <text>L,L-cystathionine + H2O = L-homocysteine + pyruvate + NH4(+)</text>
        <dbReference type="Rhea" id="RHEA:13965"/>
        <dbReference type="ChEBI" id="CHEBI:15361"/>
        <dbReference type="ChEBI" id="CHEBI:15377"/>
        <dbReference type="ChEBI" id="CHEBI:28938"/>
        <dbReference type="ChEBI" id="CHEBI:58161"/>
        <dbReference type="ChEBI" id="CHEBI:58199"/>
    </reaction>
</comment>
<dbReference type="PANTHER" id="PTHR43500">
    <property type="entry name" value="CYSTATHIONINE BETA-LYASE-RELATED"/>
    <property type="match status" value="1"/>
</dbReference>
<dbReference type="GO" id="GO:0047804">
    <property type="term" value="F:cysteine-S-conjugate beta-lyase activity"/>
    <property type="evidence" value="ECO:0007669"/>
    <property type="project" value="UniProtKB-EC"/>
</dbReference>
<dbReference type="GO" id="GO:0019346">
    <property type="term" value="P:transsulfuration"/>
    <property type="evidence" value="ECO:0007669"/>
    <property type="project" value="InterPro"/>
</dbReference>
<keyword evidence="4 9" id="KW-0456">Lyase</keyword>
<comment type="catalytic activity">
    <reaction evidence="7">
        <text>an S-substituted L-cysteine + H2O = a thiol + pyruvate + NH4(+)</text>
        <dbReference type="Rhea" id="RHEA:18121"/>
        <dbReference type="ChEBI" id="CHEBI:15361"/>
        <dbReference type="ChEBI" id="CHEBI:15377"/>
        <dbReference type="ChEBI" id="CHEBI:28938"/>
        <dbReference type="ChEBI" id="CHEBI:29256"/>
        <dbReference type="ChEBI" id="CHEBI:58717"/>
        <dbReference type="EC" id="4.4.1.13"/>
    </reaction>
</comment>
<gene>
    <name evidence="9" type="ORF">FVE85_6767</name>
</gene>
<organism evidence="9 10">
    <name type="scientific">Porphyridium purpureum</name>
    <name type="common">Red alga</name>
    <name type="synonym">Porphyridium cruentum</name>
    <dbReference type="NCBI Taxonomy" id="35688"/>
    <lineage>
        <taxon>Eukaryota</taxon>
        <taxon>Rhodophyta</taxon>
        <taxon>Bangiophyceae</taxon>
        <taxon>Porphyridiales</taxon>
        <taxon>Porphyridiaceae</taxon>
        <taxon>Porphyridium</taxon>
    </lineage>
</organism>
<evidence type="ECO:0000256" key="5">
    <source>
        <dbReference type="ARBA" id="ARBA00046315"/>
    </source>
</evidence>
<evidence type="ECO:0000256" key="7">
    <source>
        <dbReference type="ARBA" id="ARBA00047625"/>
    </source>
</evidence>
<dbReference type="Gene3D" id="3.40.640.10">
    <property type="entry name" value="Type I PLP-dependent aspartate aminotransferase-like (Major domain)"/>
    <property type="match status" value="1"/>
</dbReference>
<evidence type="ECO:0000256" key="2">
    <source>
        <dbReference type="ARBA" id="ARBA00009077"/>
    </source>
</evidence>
<dbReference type="InterPro" id="IPR015421">
    <property type="entry name" value="PyrdxlP-dep_Trfase_major"/>
</dbReference>
<evidence type="ECO:0000313" key="10">
    <source>
        <dbReference type="Proteomes" id="UP000324585"/>
    </source>
</evidence>
<evidence type="ECO:0000256" key="3">
    <source>
        <dbReference type="ARBA" id="ARBA00022898"/>
    </source>
</evidence>
<dbReference type="EMBL" id="VRMN01000001">
    <property type="protein sequence ID" value="KAA8499182.1"/>
    <property type="molecule type" value="Genomic_DNA"/>
</dbReference>
<evidence type="ECO:0000313" key="9">
    <source>
        <dbReference type="EMBL" id="KAA8499182.1"/>
    </source>
</evidence>
<dbReference type="SUPFAM" id="SSF53383">
    <property type="entry name" value="PLP-dependent transferases"/>
    <property type="match status" value="1"/>
</dbReference>
<dbReference type="InterPro" id="IPR054542">
    <property type="entry name" value="Cys_met_metab_PP"/>
</dbReference>
<keyword evidence="3" id="KW-0663">Pyridoxal phosphate</keyword>
<dbReference type="GO" id="GO:0030170">
    <property type="term" value="F:pyridoxal phosphate binding"/>
    <property type="evidence" value="ECO:0007669"/>
    <property type="project" value="InterPro"/>
</dbReference>
<feature type="region of interest" description="Disordered" evidence="8">
    <location>
        <begin position="81"/>
        <end position="103"/>
    </location>
</feature>
<dbReference type="InterPro" id="IPR006233">
    <property type="entry name" value="Cys_b_lyase_bac"/>
</dbReference>
<dbReference type="AlphaFoldDB" id="A0A5J4Z805"/>
<comment type="cofactor">
    <cofactor evidence="1">
        <name>pyridoxal 5'-phosphate</name>
        <dbReference type="ChEBI" id="CHEBI:597326"/>
    </cofactor>
</comment>
<dbReference type="InterPro" id="IPR015422">
    <property type="entry name" value="PyrdxlP-dep_Trfase_small"/>
</dbReference>
<dbReference type="GO" id="GO:0019450">
    <property type="term" value="P:L-cysteine catabolic process to pyruvate"/>
    <property type="evidence" value="ECO:0007669"/>
    <property type="project" value="TreeGrafter"/>
</dbReference>
<feature type="compositionally biased region" description="Polar residues" evidence="8">
    <location>
        <begin position="86"/>
        <end position="101"/>
    </location>
</feature>
<dbReference type="CDD" id="cd00614">
    <property type="entry name" value="CGS_like"/>
    <property type="match status" value="1"/>
</dbReference>
<evidence type="ECO:0000256" key="4">
    <source>
        <dbReference type="ARBA" id="ARBA00023239"/>
    </source>
</evidence>
<evidence type="ECO:0000256" key="1">
    <source>
        <dbReference type="ARBA" id="ARBA00001933"/>
    </source>
</evidence>
<name>A0A5J4Z805_PORPP</name>
<dbReference type="NCBIfam" id="TIGR01324">
    <property type="entry name" value="cysta_beta_ly_B"/>
    <property type="match status" value="1"/>
</dbReference>
<dbReference type="PANTHER" id="PTHR43500:SF1">
    <property type="entry name" value="CYSTATHIONINE BETA-LYASE-RELATED"/>
    <property type="match status" value="1"/>
</dbReference>
<protein>
    <submittedName>
        <fullName evidence="9">Putative cystathionine beta-lyase</fullName>
    </submittedName>
</protein>